<feature type="domain" description="SpaA-like prealbumin fold" evidence="2">
    <location>
        <begin position="494"/>
        <end position="588"/>
    </location>
</feature>
<gene>
    <name evidence="3" type="ORF">GCM10011366_07210</name>
</gene>
<protein>
    <recommendedName>
        <fullName evidence="2">SpaA-like prealbumin fold domain-containing protein</fullName>
    </recommendedName>
</protein>
<dbReference type="Pfam" id="PF19403">
    <property type="entry name" value="SpaA_2"/>
    <property type="match status" value="3"/>
</dbReference>
<keyword evidence="4" id="KW-1185">Reference proteome</keyword>
<dbReference type="RefSeq" id="WP_188428220.1">
    <property type="nucleotide sequence ID" value="NZ_BMEM01000001.1"/>
</dbReference>
<feature type="region of interest" description="Disordered" evidence="1">
    <location>
        <begin position="60"/>
        <end position="82"/>
    </location>
</feature>
<organism evidence="3 4">
    <name type="scientific">Ornithinimicrobium tianjinense</name>
    <dbReference type="NCBI Taxonomy" id="1195761"/>
    <lineage>
        <taxon>Bacteria</taxon>
        <taxon>Bacillati</taxon>
        <taxon>Actinomycetota</taxon>
        <taxon>Actinomycetes</taxon>
        <taxon>Micrococcales</taxon>
        <taxon>Ornithinimicrobiaceae</taxon>
        <taxon>Ornithinimicrobium</taxon>
    </lineage>
</organism>
<accession>A0A917F2J7</accession>
<evidence type="ECO:0000256" key="1">
    <source>
        <dbReference type="SAM" id="MobiDB-lite"/>
    </source>
</evidence>
<comment type="caution">
    <text evidence="3">The sequence shown here is derived from an EMBL/GenBank/DDBJ whole genome shotgun (WGS) entry which is preliminary data.</text>
</comment>
<dbReference type="AlphaFoldDB" id="A0A917F2J7"/>
<name>A0A917F2J7_9MICO</name>
<dbReference type="InterPro" id="IPR045826">
    <property type="entry name" value="SpaA_PFL_dom_2"/>
</dbReference>
<dbReference type="Proteomes" id="UP000605670">
    <property type="component" value="Unassembled WGS sequence"/>
</dbReference>
<reference evidence="3" key="2">
    <citation type="submission" date="2020-09" db="EMBL/GenBank/DDBJ databases">
        <authorList>
            <person name="Sun Q."/>
            <person name="Zhou Y."/>
        </authorList>
    </citation>
    <scope>NUCLEOTIDE SEQUENCE</scope>
    <source>
        <strain evidence="3">CGMCC 1.12160</strain>
    </source>
</reference>
<feature type="domain" description="SpaA-like prealbumin fold" evidence="2">
    <location>
        <begin position="402"/>
        <end position="490"/>
    </location>
</feature>
<evidence type="ECO:0000313" key="4">
    <source>
        <dbReference type="Proteomes" id="UP000605670"/>
    </source>
</evidence>
<reference evidence="3" key="1">
    <citation type="journal article" date="2014" name="Int. J. Syst. Evol. Microbiol.">
        <title>Complete genome sequence of Corynebacterium casei LMG S-19264T (=DSM 44701T), isolated from a smear-ripened cheese.</title>
        <authorList>
            <consortium name="US DOE Joint Genome Institute (JGI-PGF)"/>
            <person name="Walter F."/>
            <person name="Albersmeier A."/>
            <person name="Kalinowski J."/>
            <person name="Ruckert C."/>
        </authorList>
    </citation>
    <scope>NUCLEOTIDE SEQUENCE</scope>
    <source>
        <strain evidence="3">CGMCC 1.12160</strain>
    </source>
</reference>
<feature type="domain" description="SpaA-like prealbumin fold" evidence="2">
    <location>
        <begin position="592"/>
        <end position="679"/>
    </location>
</feature>
<sequence>MRSLRPPGHVVSASGRPPRLRAVLLACLLVLVGLAGGTVSQAAVGNPFLIDGTVPNEGMLGNADIEEDDPNGNASELGPLNSSSTKLGVIHTAPVPMLGMTNPNAQTDLDKVWVTSETDDAGDVWLYFAWQRDSNKGSGVLMYEFQAQPVSSACDYPLSSAEAATCNPWANRQPGDFVIVWDQSGNSAVIILRTWYYLDADGQPSTNPDPEEWGGRTLLLDAGKELTTTDDAFAAYSGTRFQGEAAVNLSDTVFPAEPTSCSTIANIIPGTVTGNSDTADYKDTVLGDFVDISNCGSVTITKDTNPEGGTGQFQYTLSRSDDSQIRFDGTLTAQGTLTEDGDGETQSTLVAGAGYTLSENILSGPYTMDSIVCDGVDIDAGGTFEVVANETKQCLITNQLQQGTLNVVKDVTNDDGGTAVPEDYSFTIDGGSPIDFPASGSYSVQVDQGSYDVVEVEADSGGYATTYSDGTNADCVDVFVPAGGSATCTITNDDQPGTLTVTKVITNDNGGDARFDDFTFTIDGGTAVGFDSDGDGDGSISTTVDAGTYAVAEPEANSGGYTTTYSDGTNTTCDAVVVPLGGSATCTITNDDQPGTLIVVKDLVQDNGRTETEEDFSFTIDGGSSISFEADGNEFTVDAGSYDVVEDDAPGYTTTYSDSTGGQCQDIVIANGQTETCTITNDDTKAAPSGTTEQSWVLHDDLAITGLRAGATDADSSTVTFRLYSDAGCTTQVGEDETVALDGTAAGTSTGVTVSAAGIYYWIADYSGDQFNEPFETTCGDEVTEIRAKDARDGGRDTLTAV</sequence>
<proteinExistence type="predicted"/>
<dbReference type="EMBL" id="BMEM01000001">
    <property type="protein sequence ID" value="GGF42018.1"/>
    <property type="molecule type" value="Genomic_DNA"/>
</dbReference>
<evidence type="ECO:0000259" key="2">
    <source>
        <dbReference type="Pfam" id="PF19403"/>
    </source>
</evidence>
<evidence type="ECO:0000313" key="3">
    <source>
        <dbReference type="EMBL" id="GGF42018.1"/>
    </source>
</evidence>